<dbReference type="InterPro" id="IPR000156">
    <property type="entry name" value="Ran_bind_dom"/>
</dbReference>
<dbReference type="PROSITE" id="PS50196">
    <property type="entry name" value="RANBD1"/>
    <property type="match status" value="1"/>
</dbReference>
<dbReference type="OMA" id="SHRETTD"/>
<sequence length="180" mass="19942">MADDRADVDSAEIVHAFERDSSILDNPLAAKSYAKGADTTITGEEDEEVKAELKGAKVFIKRGDKDFSDGILGNIKLLSHRETTDERLLFRREPVWKVTMSVRLGSAVRCTFDEEQGVLRVMLKESEERVGVSPQRWEQKVVIYAVKRGKASKTDFAAFAHTVSARAQFAHPSSAEPSSA</sequence>
<dbReference type="AlphaFoldDB" id="A0A2H3K632"/>
<feature type="domain" description="RanBD1" evidence="1">
    <location>
        <begin position="42"/>
        <end position="104"/>
    </location>
</feature>
<keyword evidence="3" id="KW-1185">Reference proteome</keyword>
<dbReference type="SUPFAM" id="SSF50729">
    <property type="entry name" value="PH domain-like"/>
    <property type="match status" value="1"/>
</dbReference>
<name>A0A2H3K632_WOLCO</name>
<organism evidence="2 3">
    <name type="scientific">Wolfiporia cocos (strain MD-104)</name>
    <name type="common">Brown rot fungus</name>
    <dbReference type="NCBI Taxonomy" id="742152"/>
    <lineage>
        <taxon>Eukaryota</taxon>
        <taxon>Fungi</taxon>
        <taxon>Dikarya</taxon>
        <taxon>Basidiomycota</taxon>
        <taxon>Agaricomycotina</taxon>
        <taxon>Agaricomycetes</taxon>
        <taxon>Polyporales</taxon>
        <taxon>Phaeolaceae</taxon>
        <taxon>Wolfiporia</taxon>
    </lineage>
</organism>
<dbReference type="OrthoDB" id="2357150at2759"/>
<dbReference type="Pfam" id="PF00638">
    <property type="entry name" value="Ran_BP1"/>
    <property type="match status" value="1"/>
</dbReference>
<dbReference type="Proteomes" id="UP000218811">
    <property type="component" value="Unassembled WGS sequence"/>
</dbReference>
<gene>
    <name evidence="2" type="ORF">WOLCODRAFT_165216</name>
</gene>
<reference evidence="2 3" key="1">
    <citation type="journal article" date="2012" name="Science">
        <title>The Paleozoic origin of enzymatic lignin decomposition reconstructed from 31 fungal genomes.</title>
        <authorList>
            <person name="Floudas D."/>
            <person name="Binder M."/>
            <person name="Riley R."/>
            <person name="Barry K."/>
            <person name="Blanchette R.A."/>
            <person name="Henrissat B."/>
            <person name="Martinez A.T."/>
            <person name="Otillar R."/>
            <person name="Spatafora J.W."/>
            <person name="Yadav J.S."/>
            <person name="Aerts A."/>
            <person name="Benoit I."/>
            <person name="Boyd A."/>
            <person name="Carlson A."/>
            <person name="Copeland A."/>
            <person name="Coutinho P.M."/>
            <person name="de Vries R.P."/>
            <person name="Ferreira P."/>
            <person name="Findley K."/>
            <person name="Foster B."/>
            <person name="Gaskell J."/>
            <person name="Glotzer D."/>
            <person name="Gorecki P."/>
            <person name="Heitman J."/>
            <person name="Hesse C."/>
            <person name="Hori C."/>
            <person name="Igarashi K."/>
            <person name="Jurgens J.A."/>
            <person name="Kallen N."/>
            <person name="Kersten P."/>
            <person name="Kohler A."/>
            <person name="Kuees U."/>
            <person name="Kumar T.K.A."/>
            <person name="Kuo A."/>
            <person name="LaButti K."/>
            <person name="Larrondo L.F."/>
            <person name="Lindquist E."/>
            <person name="Ling A."/>
            <person name="Lombard V."/>
            <person name="Lucas S."/>
            <person name="Lundell T."/>
            <person name="Martin R."/>
            <person name="McLaughlin D.J."/>
            <person name="Morgenstern I."/>
            <person name="Morin E."/>
            <person name="Murat C."/>
            <person name="Nagy L.G."/>
            <person name="Nolan M."/>
            <person name="Ohm R.A."/>
            <person name="Patyshakuliyeva A."/>
            <person name="Rokas A."/>
            <person name="Ruiz-Duenas F.J."/>
            <person name="Sabat G."/>
            <person name="Salamov A."/>
            <person name="Samejima M."/>
            <person name="Schmutz J."/>
            <person name="Slot J.C."/>
            <person name="St John F."/>
            <person name="Stenlid J."/>
            <person name="Sun H."/>
            <person name="Sun S."/>
            <person name="Syed K."/>
            <person name="Tsang A."/>
            <person name="Wiebenga A."/>
            <person name="Young D."/>
            <person name="Pisabarro A."/>
            <person name="Eastwood D.C."/>
            <person name="Martin F."/>
            <person name="Cullen D."/>
            <person name="Grigoriev I.V."/>
            <person name="Hibbett D.S."/>
        </authorList>
    </citation>
    <scope>NUCLEOTIDE SEQUENCE [LARGE SCALE GENOMIC DNA]</scope>
    <source>
        <strain evidence="2 3">MD-104</strain>
    </source>
</reference>
<dbReference type="STRING" id="742152.A0A2H3K632"/>
<evidence type="ECO:0000313" key="3">
    <source>
        <dbReference type="Proteomes" id="UP000218811"/>
    </source>
</evidence>
<dbReference type="Gene3D" id="2.30.29.30">
    <property type="entry name" value="Pleckstrin-homology domain (PH domain)/Phosphotyrosine-binding domain (PTB)"/>
    <property type="match status" value="1"/>
</dbReference>
<proteinExistence type="predicted"/>
<evidence type="ECO:0000313" key="2">
    <source>
        <dbReference type="EMBL" id="PCH44524.1"/>
    </source>
</evidence>
<accession>A0A2H3K632</accession>
<dbReference type="EMBL" id="KB468157">
    <property type="protein sequence ID" value="PCH44524.1"/>
    <property type="molecule type" value="Genomic_DNA"/>
</dbReference>
<evidence type="ECO:0000259" key="1">
    <source>
        <dbReference type="PROSITE" id="PS50196"/>
    </source>
</evidence>
<dbReference type="InterPro" id="IPR011993">
    <property type="entry name" value="PH-like_dom_sf"/>
</dbReference>
<protein>
    <recommendedName>
        <fullName evidence="1">RanBD1 domain-containing protein</fullName>
    </recommendedName>
</protein>